<dbReference type="EMBL" id="AWGB01000017">
    <property type="protein sequence ID" value="ESQ91439.1"/>
    <property type="molecule type" value="Genomic_DNA"/>
</dbReference>
<sequence>MSALGKTTEGIISRLLRRQPRDRVYWSMASTLIKRAL</sequence>
<dbReference type="Proteomes" id="UP000017837">
    <property type="component" value="Unassembled WGS sequence"/>
</dbReference>
<accession>V4PVI6</accession>
<evidence type="ECO:0000313" key="2">
    <source>
        <dbReference type="Proteomes" id="UP000017837"/>
    </source>
</evidence>
<reference evidence="1 2" key="1">
    <citation type="journal article" date="2014" name="Nature">
        <title>Sequential evolution of bacterial morphology by co-option of a developmental regulator.</title>
        <authorList>
            <person name="Jiang C."/>
            <person name="Brown P.J."/>
            <person name="Ducret A."/>
            <person name="Brun Y.V."/>
        </authorList>
    </citation>
    <scope>NUCLEOTIDE SEQUENCE [LARGE SCALE GENOMIC DNA]</scope>
    <source>
        <strain evidence="1 2">DSM 16100</strain>
    </source>
</reference>
<dbReference type="PATRIC" id="fig|1121022.4.peg.2125"/>
<keyword evidence="2" id="KW-1185">Reference proteome</keyword>
<evidence type="ECO:0000313" key="1">
    <source>
        <dbReference type="EMBL" id="ESQ91439.1"/>
    </source>
</evidence>
<name>V4PVI6_9CAUL</name>
<proteinExistence type="predicted"/>
<gene>
    <name evidence="1" type="ORF">ABENE_10525</name>
</gene>
<comment type="caution">
    <text evidence="1">The sequence shown here is derived from an EMBL/GenBank/DDBJ whole genome shotgun (WGS) entry which is preliminary data.</text>
</comment>
<organism evidence="1 2">
    <name type="scientific">Asticcacaulis benevestitus DSM 16100 = ATCC BAA-896</name>
    <dbReference type="NCBI Taxonomy" id="1121022"/>
    <lineage>
        <taxon>Bacteria</taxon>
        <taxon>Pseudomonadati</taxon>
        <taxon>Pseudomonadota</taxon>
        <taxon>Alphaproteobacteria</taxon>
        <taxon>Caulobacterales</taxon>
        <taxon>Caulobacteraceae</taxon>
        <taxon>Asticcacaulis</taxon>
    </lineage>
</organism>
<protein>
    <submittedName>
        <fullName evidence="1">Uncharacterized protein</fullName>
    </submittedName>
</protein>
<dbReference type="AlphaFoldDB" id="V4PVI6"/>